<proteinExistence type="predicted"/>
<protein>
    <submittedName>
        <fullName evidence="1">Uncharacterized protein</fullName>
    </submittedName>
</protein>
<organism evidence="1">
    <name type="scientific">Tanacetum cinerariifolium</name>
    <name type="common">Dalmatian daisy</name>
    <name type="synonym">Chrysanthemum cinerariifolium</name>
    <dbReference type="NCBI Taxonomy" id="118510"/>
    <lineage>
        <taxon>Eukaryota</taxon>
        <taxon>Viridiplantae</taxon>
        <taxon>Streptophyta</taxon>
        <taxon>Embryophyta</taxon>
        <taxon>Tracheophyta</taxon>
        <taxon>Spermatophyta</taxon>
        <taxon>Magnoliopsida</taxon>
        <taxon>eudicotyledons</taxon>
        <taxon>Gunneridae</taxon>
        <taxon>Pentapetalae</taxon>
        <taxon>asterids</taxon>
        <taxon>campanulids</taxon>
        <taxon>Asterales</taxon>
        <taxon>Asteraceae</taxon>
        <taxon>Asteroideae</taxon>
        <taxon>Anthemideae</taxon>
        <taxon>Anthemidinae</taxon>
        <taxon>Tanacetum</taxon>
    </lineage>
</organism>
<dbReference type="AlphaFoldDB" id="A0A699KDW4"/>
<feature type="non-terminal residue" evidence="1">
    <location>
        <position position="19"/>
    </location>
</feature>
<sequence>MATILGPLGSNFEKLPEHK</sequence>
<name>A0A699KDW4_TANCI</name>
<dbReference type="EMBL" id="BKCJ010502459">
    <property type="protein sequence ID" value="GFA86169.1"/>
    <property type="molecule type" value="Genomic_DNA"/>
</dbReference>
<reference evidence="1" key="1">
    <citation type="journal article" date="2019" name="Sci. Rep.">
        <title>Draft genome of Tanacetum cinerariifolium, the natural source of mosquito coil.</title>
        <authorList>
            <person name="Yamashiro T."/>
            <person name="Shiraishi A."/>
            <person name="Satake H."/>
            <person name="Nakayama K."/>
        </authorList>
    </citation>
    <scope>NUCLEOTIDE SEQUENCE</scope>
</reference>
<evidence type="ECO:0000313" key="1">
    <source>
        <dbReference type="EMBL" id="GFA86169.1"/>
    </source>
</evidence>
<gene>
    <name evidence="1" type="ORF">Tci_658141</name>
</gene>
<comment type="caution">
    <text evidence="1">The sequence shown here is derived from an EMBL/GenBank/DDBJ whole genome shotgun (WGS) entry which is preliminary data.</text>
</comment>
<accession>A0A699KDW4</accession>